<protein>
    <recommendedName>
        <fullName evidence="1">ESAT-6-like protein</fullName>
    </recommendedName>
</protein>
<dbReference type="AlphaFoldDB" id="A0A3A4JY71"/>
<evidence type="ECO:0000313" key="3">
    <source>
        <dbReference type="Proteomes" id="UP000266677"/>
    </source>
</evidence>
<keyword evidence="3" id="KW-1185">Reference proteome</keyword>
<comment type="similarity">
    <text evidence="1">Belongs to the WXG100 family.</text>
</comment>
<dbReference type="Gene3D" id="1.10.287.1060">
    <property type="entry name" value="ESAT-6-like"/>
    <property type="match status" value="1"/>
</dbReference>
<proteinExistence type="inferred from homology"/>
<organism evidence="2 3">
    <name type="scientific">Nocardia panacis</name>
    <dbReference type="NCBI Taxonomy" id="2340916"/>
    <lineage>
        <taxon>Bacteria</taxon>
        <taxon>Bacillati</taxon>
        <taxon>Actinomycetota</taxon>
        <taxon>Actinomycetes</taxon>
        <taxon>Mycobacteriales</taxon>
        <taxon>Nocardiaceae</taxon>
        <taxon>Nocardia</taxon>
    </lineage>
</organism>
<dbReference type="InterPro" id="IPR010310">
    <property type="entry name" value="T7SS_ESAT-6-like"/>
</dbReference>
<evidence type="ECO:0000313" key="2">
    <source>
        <dbReference type="EMBL" id="RJO72103.1"/>
    </source>
</evidence>
<accession>A0A3A4JY71</accession>
<dbReference type="InterPro" id="IPR036689">
    <property type="entry name" value="ESAT-6-like_sf"/>
</dbReference>
<evidence type="ECO:0000256" key="1">
    <source>
        <dbReference type="RuleBase" id="RU362001"/>
    </source>
</evidence>
<dbReference type="OrthoDB" id="4552031at2"/>
<sequence>MSVKNDPASQKASSDMLGSVAKIKETIRKVSDMVDSAGGGWEGAAKQAFDKVHADWDHSALKLNLRLDEIANNVGSGGKKLDATETNSAQKIAATGSQLNMGTGA</sequence>
<name>A0A3A4JY71_9NOCA</name>
<dbReference type="EMBL" id="QZFU01000029">
    <property type="protein sequence ID" value="RJO72103.1"/>
    <property type="molecule type" value="Genomic_DNA"/>
</dbReference>
<comment type="caution">
    <text evidence="2">The sequence shown here is derived from an EMBL/GenBank/DDBJ whole genome shotgun (WGS) entry which is preliminary data.</text>
</comment>
<gene>
    <name evidence="2" type="ORF">D5S18_23275</name>
</gene>
<dbReference type="Proteomes" id="UP000266677">
    <property type="component" value="Unassembled WGS sequence"/>
</dbReference>
<dbReference type="RefSeq" id="WP_120043207.1">
    <property type="nucleotide sequence ID" value="NZ_QZFU01000029.1"/>
</dbReference>
<dbReference type="SUPFAM" id="SSF140453">
    <property type="entry name" value="EsxAB dimer-like"/>
    <property type="match status" value="1"/>
</dbReference>
<dbReference type="NCBIfam" id="TIGR03930">
    <property type="entry name" value="WXG100_ESAT6"/>
    <property type="match status" value="1"/>
</dbReference>
<dbReference type="Pfam" id="PF06013">
    <property type="entry name" value="WXG100"/>
    <property type="match status" value="1"/>
</dbReference>
<reference evidence="2 3" key="1">
    <citation type="submission" date="2018-09" db="EMBL/GenBank/DDBJ databases">
        <title>YIM PH21274 draft genome.</title>
        <authorList>
            <person name="Miao C."/>
        </authorList>
    </citation>
    <scope>NUCLEOTIDE SEQUENCE [LARGE SCALE GENOMIC DNA]</scope>
    <source>
        <strain evidence="2 3">YIM PH 21724</strain>
    </source>
</reference>